<evidence type="ECO:0000313" key="2">
    <source>
        <dbReference type="Proteomes" id="UP000886998"/>
    </source>
</evidence>
<organism evidence="1 2">
    <name type="scientific">Trichonephila inaurata madagascariensis</name>
    <dbReference type="NCBI Taxonomy" id="2747483"/>
    <lineage>
        <taxon>Eukaryota</taxon>
        <taxon>Metazoa</taxon>
        <taxon>Ecdysozoa</taxon>
        <taxon>Arthropoda</taxon>
        <taxon>Chelicerata</taxon>
        <taxon>Arachnida</taxon>
        <taxon>Araneae</taxon>
        <taxon>Araneomorphae</taxon>
        <taxon>Entelegynae</taxon>
        <taxon>Araneoidea</taxon>
        <taxon>Nephilidae</taxon>
        <taxon>Trichonephila</taxon>
        <taxon>Trichonephila inaurata</taxon>
    </lineage>
</organism>
<keyword evidence="2" id="KW-1185">Reference proteome</keyword>
<comment type="caution">
    <text evidence="1">The sequence shown here is derived from an EMBL/GenBank/DDBJ whole genome shotgun (WGS) entry which is preliminary data.</text>
</comment>
<evidence type="ECO:0000313" key="1">
    <source>
        <dbReference type="EMBL" id="GFY39320.1"/>
    </source>
</evidence>
<name>A0A8X6WQE7_9ARAC</name>
<proteinExistence type="predicted"/>
<accession>A0A8X6WQE7</accession>
<dbReference type="AlphaFoldDB" id="A0A8X6WQE7"/>
<reference evidence="1" key="1">
    <citation type="submission" date="2020-08" db="EMBL/GenBank/DDBJ databases">
        <title>Multicomponent nature underlies the extraordinary mechanical properties of spider dragline silk.</title>
        <authorList>
            <person name="Kono N."/>
            <person name="Nakamura H."/>
            <person name="Mori M."/>
            <person name="Yoshida Y."/>
            <person name="Ohtoshi R."/>
            <person name="Malay A.D."/>
            <person name="Moran D.A.P."/>
            <person name="Tomita M."/>
            <person name="Numata K."/>
            <person name="Arakawa K."/>
        </authorList>
    </citation>
    <scope>NUCLEOTIDE SEQUENCE</scope>
</reference>
<gene>
    <name evidence="1" type="ORF">TNIN_201371</name>
</gene>
<dbReference type="Proteomes" id="UP000886998">
    <property type="component" value="Unassembled WGS sequence"/>
</dbReference>
<dbReference type="EMBL" id="BMAV01001335">
    <property type="protein sequence ID" value="GFY39320.1"/>
    <property type="molecule type" value="Genomic_DNA"/>
</dbReference>
<sequence>MSKQHFVYMLSWQESRHIIPQVEEPVMTAMLNICASDVFLVASSTSLAEVLCWKLTSSSYNDMKIKKKRLQRVRLRKKSED</sequence>
<protein>
    <submittedName>
        <fullName evidence="1">Uncharacterized protein</fullName>
    </submittedName>
</protein>